<dbReference type="InterPro" id="IPR013324">
    <property type="entry name" value="RNA_pol_sigma_r3/r4-like"/>
</dbReference>
<dbReference type="InterPro" id="IPR013249">
    <property type="entry name" value="RNA_pol_sigma70_r4_t2"/>
</dbReference>
<evidence type="ECO:0000256" key="4">
    <source>
        <dbReference type="ARBA" id="ARBA00023163"/>
    </source>
</evidence>
<dbReference type="Pfam" id="PF04542">
    <property type="entry name" value="Sigma70_r2"/>
    <property type="match status" value="1"/>
</dbReference>
<dbReference type="PANTHER" id="PTHR30173">
    <property type="entry name" value="SIGMA 19 FACTOR"/>
    <property type="match status" value="1"/>
</dbReference>
<evidence type="ECO:0000256" key="2">
    <source>
        <dbReference type="ARBA" id="ARBA00023015"/>
    </source>
</evidence>
<dbReference type="EMBL" id="BAAAMK010000004">
    <property type="protein sequence ID" value="GAA1957599.1"/>
    <property type="molecule type" value="Genomic_DNA"/>
</dbReference>
<dbReference type="SUPFAM" id="SSF88946">
    <property type="entry name" value="Sigma2 domain of RNA polymerase sigma factors"/>
    <property type="match status" value="1"/>
</dbReference>
<comment type="similarity">
    <text evidence="1">Belongs to the sigma-70 factor family. ECF subfamily.</text>
</comment>
<proteinExistence type="inferred from homology"/>
<dbReference type="Proteomes" id="UP001499954">
    <property type="component" value="Unassembled WGS sequence"/>
</dbReference>
<evidence type="ECO:0000259" key="5">
    <source>
        <dbReference type="Pfam" id="PF04542"/>
    </source>
</evidence>
<dbReference type="InterPro" id="IPR052704">
    <property type="entry name" value="ECF_Sigma-70_Domain"/>
</dbReference>
<protein>
    <recommendedName>
        <fullName evidence="9">Sigma-70 family RNA polymerase sigma factor</fullName>
    </recommendedName>
</protein>
<dbReference type="InterPro" id="IPR007627">
    <property type="entry name" value="RNA_pol_sigma70_r2"/>
</dbReference>
<comment type="caution">
    <text evidence="7">The sequence shown here is derived from an EMBL/GenBank/DDBJ whole genome shotgun (WGS) entry which is preliminary data.</text>
</comment>
<feature type="domain" description="RNA polymerase sigma-70 region 2" evidence="5">
    <location>
        <begin position="36"/>
        <end position="95"/>
    </location>
</feature>
<keyword evidence="8" id="KW-1185">Reference proteome</keyword>
<feature type="domain" description="RNA polymerase sigma factor 70 region 4 type 2" evidence="6">
    <location>
        <begin position="131"/>
        <end position="180"/>
    </location>
</feature>
<evidence type="ECO:0000256" key="1">
    <source>
        <dbReference type="ARBA" id="ARBA00010641"/>
    </source>
</evidence>
<dbReference type="RefSeq" id="WP_157414146.1">
    <property type="nucleotide sequence ID" value="NZ_BAAAMK010000004.1"/>
</dbReference>
<keyword evidence="3" id="KW-0731">Sigma factor</keyword>
<evidence type="ECO:0000313" key="8">
    <source>
        <dbReference type="Proteomes" id="UP001499954"/>
    </source>
</evidence>
<gene>
    <name evidence="7" type="ORF">GCM10009717_24950</name>
</gene>
<name>A0ABP5C4T1_9MICO</name>
<reference evidence="8" key="1">
    <citation type="journal article" date="2019" name="Int. J. Syst. Evol. Microbiol.">
        <title>The Global Catalogue of Microorganisms (GCM) 10K type strain sequencing project: providing services to taxonomists for standard genome sequencing and annotation.</title>
        <authorList>
            <consortium name="The Broad Institute Genomics Platform"/>
            <consortium name="The Broad Institute Genome Sequencing Center for Infectious Disease"/>
            <person name="Wu L."/>
            <person name="Ma J."/>
        </authorList>
    </citation>
    <scope>NUCLEOTIDE SEQUENCE [LARGE SCALE GENOMIC DNA]</scope>
    <source>
        <strain evidence="8">JCM 13584</strain>
    </source>
</reference>
<dbReference type="NCBIfam" id="TIGR02937">
    <property type="entry name" value="sigma70-ECF"/>
    <property type="match status" value="1"/>
</dbReference>
<dbReference type="Gene3D" id="1.10.10.10">
    <property type="entry name" value="Winged helix-like DNA-binding domain superfamily/Winged helix DNA-binding domain"/>
    <property type="match status" value="1"/>
</dbReference>
<evidence type="ECO:0000313" key="7">
    <source>
        <dbReference type="EMBL" id="GAA1957599.1"/>
    </source>
</evidence>
<dbReference type="InterPro" id="IPR036388">
    <property type="entry name" value="WH-like_DNA-bd_sf"/>
</dbReference>
<dbReference type="Pfam" id="PF08281">
    <property type="entry name" value="Sigma70_r4_2"/>
    <property type="match status" value="1"/>
</dbReference>
<evidence type="ECO:0000259" key="6">
    <source>
        <dbReference type="Pfam" id="PF08281"/>
    </source>
</evidence>
<evidence type="ECO:0000256" key="3">
    <source>
        <dbReference type="ARBA" id="ARBA00023082"/>
    </source>
</evidence>
<dbReference type="SUPFAM" id="SSF88659">
    <property type="entry name" value="Sigma3 and sigma4 domains of RNA polymerase sigma factors"/>
    <property type="match status" value="1"/>
</dbReference>
<dbReference type="InterPro" id="IPR013325">
    <property type="entry name" value="RNA_pol_sigma_r2"/>
</dbReference>
<dbReference type="Gene3D" id="1.10.1740.10">
    <property type="match status" value="1"/>
</dbReference>
<evidence type="ECO:0008006" key="9">
    <source>
        <dbReference type="Google" id="ProtNLM"/>
    </source>
</evidence>
<keyword evidence="4" id="KW-0804">Transcription</keyword>
<keyword evidence="2" id="KW-0805">Transcription regulation</keyword>
<dbReference type="InterPro" id="IPR014284">
    <property type="entry name" value="RNA_pol_sigma-70_dom"/>
</dbReference>
<accession>A0ABP5C4T1</accession>
<sequence>MSTIIDRPGFAGYRRGEVAESPSTPVGGLSVFIEGRRRLFGIAYRILGSAAEAEDVLQDVWVRWQTCDRSRVREPMAFLATTTTRASINVLQSARVRRETSVGQEFEARPNDVLDPAAVVERDEELERATYLMMARLTPAERAAFVLRVGFDYPYPHIAAVIETTEPAVRQLVSRARKHLAIAKERVVDPGAHQRLLRAFRNAAREGDAAALELVLTRA</sequence>
<organism evidence="7 8">
    <name type="scientific">Agromyces allii</name>
    <dbReference type="NCBI Taxonomy" id="393607"/>
    <lineage>
        <taxon>Bacteria</taxon>
        <taxon>Bacillati</taxon>
        <taxon>Actinomycetota</taxon>
        <taxon>Actinomycetes</taxon>
        <taxon>Micrococcales</taxon>
        <taxon>Microbacteriaceae</taxon>
        <taxon>Agromyces</taxon>
    </lineage>
</organism>
<dbReference type="PANTHER" id="PTHR30173:SF36">
    <property type="entry name" value="ECF RNA POLYMERASE SIGMA FACTOR SIGJ"/>
    <property type="match status" value="1"/>
</dbReference>